<dbReference type="GO" id="GO:0016887">
    <property type="term" value="F:ATP hydrolysis activity"/>
    <property type="evidence" value="ECO:0007669"/>
    <property type="project" value="InterPro"/>
</dbReference>
<accession>A0A1C5I3G8</accession>
<keyword evidence="6" id="KW-1185">Reference proteome</keyword>
<dbReference type="Proteomes" id="UP000198217">
    <property type="component" value="Chromosome I"/>
</dbReference>
<evidence type="ECO:0000313" key="6">
    <source>
        <dbReference type="Proteomes" id="UP000198217"/>
    </source>
</evidence>
<dbReference type="SMART" id="SM00382">
    <property type="entry name" value="AAA"/>
    <property type="match status" value="1"/>
</dbReference>
<dbReference type="PROSITE" id="PS00211">
    <property type="entry name" value="ABC_TRANSPORTER_1"/>
    <property type="match status" value="1"/>
</dbReference>
<keyword evidence="3 5" id="KW-0067">ATP-binding</keyword>
<evidence type="ECO:0000313" key="5">
    <source>
        <dbReference type="EMBL" id="SCG52850.1"/>
    </source>
</evidence>
<keyword evidence="2" id="KW-0547">Nucleotide-binding</keyword>
<dbReference type="AlphaFoldDB" id="A0A1C5I3G8"/>
<dbReference type="SUPFAM" id="SSF52540">
    <property type="entry name" value="P-loop containing nucleoside triphosphate hydrolases"/>
    <property type="match status" value="1"/>
</dbReference>
<organism evidence="5 6">
    <name type="scientific">Micromonospora echinaurantiaca</name>
    <dbReference type="NCBI Taxonomy" id="47857"/>
    <lineage>
        <taxon>Bacteria</taxon>
        <taxon>Bacillati</taxon>
        <taxon>Actinomycetota</taxon>
        <taxon>Actinomycetes</taxon>
        <taxon>Micromonosporales</taxon>
        <taxon>Micromonosporaceae</taxon>
        <taxon>Micromonospora</taxon>
    </lineage>
</organism>
<dbReference type="RefSeq" id="WP_088994131.1">
    <property type="nucleotide sequence ID" value="NZ_LT607750.1"/>
</dbReference>
<dbReference type="PROSITE" id="PS50893">
    <property type="entry name" value="ABC_TRANSPORTER_2"/>
    <property type="match status" value="1"/>
</dbReference>
<dbReference type="EMBL" id="LT607750">
    <property type="protein sequence ID" value="SCG52850.1"/>
    <property type="molecule type" value="Genomic_DNA"/>
</dbReference>
<protein>
    <submittedName>
        <fullName evidence="5">NitT/TauT family transport system ATP-binding protein</fullName>
    </submittedName>
</protein>
<dbReference type="GO" id="GO:0005524">
    <property type="term" value="F:ATP binding"/>
    <property type="evidence" value="ECO:0007669"/>
    <property type="project" value="UniProtKB-KW"/>
</dbReference>
<dbReference type="PANTHER" id="PTHR42788:SF20">
    <property type="entry name" value="ABC TRANSPORTER ATP-BINDING PROTEIN"/>
    <property type="match status" value="1"/>
</dbReference>
<feature type="domain" description="ABC transporter" evidence="4">
    <location>
        <begin position="7"/>
        <end position="238"/>
    </location>
</feature>
<evidence type="ECO:0000256" key="2">
    <source>
        <dbReference type="ARBA" id="ARBA00022741"/>
    </source>
</evidence>
<dbReference type="InterPro" id="IPR027417">
    <property type="entry name" value="P-loop_NTPase"/>
</dbReference>
<dbReference type="InterPro" id="IPR003593">
    <property type="entry name" value="AAA+_ATPase"/>
</dbReference>
<dbReference type="InterPro" id="IPR003439">
    <property type="entry name" value="ABC_transporter-like_ATP-bd"/>
</dbReference>
<keyword evidence="1" id="KW-0813">Transport</keyword>
<evidence type="ECO:0000259" key="4">
    <source>
        <dbReference type="PROSITE" id="PS50893"/>
    </source>
</evidence>
<dbReference type="Gene3D" id="3.40.50.300">
    <property type="entry name" value="P-loop containing nucleotide triphosphate hydrolases"/>
    <property type="match status" value="1"/>
</dbReference>
<evidence type="ECO:0000256" key="1">
    <source>
        <dbReference type="ARBA" id="ARBA00022448"/>
    </source>
</evidence>
<gene>
    <name evidence="5" type="ORF">GA0070609_2719</name>
</gene>
<dbReference type="InterPro" id="IPR050166">
    <property type="entry name" value="ABC_transporter_ATP-bind"/>
</dbReference>
<dbReference type="Pfam" id="PF00005">
    <property type="entry name" value="ABC_tran"/>
    <property type="match status" value="1"/>
</dbReference>
<dbReference type="PANTHER" id="PTHR42788">
    <property type="entry name" value="TAURINE IMPORT ATP-BINDING PROTEIN-RELATED"/>
    <property type="match status" value="1"/>
</dbReference>
<evidence type="ECO:0000256" key="3">
    <source>
        <dbReference type="ARBA" id="ARBA00022840"/>
    </source>
</evidence>
<proteinExistence type="predicted"/>
<dbReference type="InterPro" id="IPR017871">
    <property type="entry name" value="ABC_transporter-like_CS"/>
</dbReference>
<sequence>MTEEPLIDIDHASVSFDSLRAVDRFSMRLRPGERVALMGRTGAGKSTILSLLVGSMRPTSGSVRILGLDPYAQHAQLQGRVAMAFQTPRLLPWRTSLGNVAVGLEILRRPKAERRRIAEEWLGRVHLQDALHKYPSQLSGGMRQRVSLARAFAVKPELIFLDESFSALDEVTARSLRADFVELCESTGTSAVIVTHSIEEAFAVANRVIVLGRPARVLCEYDAAPVRAGGQTELDAVSTEIRARLAEETTVPAG</sequence>
<reference evidence="5 6" key="1">
    <citation type="submission" date="2016-06" db="EMBL/GenBank/DDBJ databases">
        <authorList>
            <person name="Kjaerup R.B."/>
            <person name="Dalgaard T.S."/>
            <person name="Juul-Madsen H.R."/>
        </authorList>
    </citation>
    <scope>NUCLEOTIDE SEQUENCE [LARGE SCALE GENOMIC DNA]</scope>
    <source>
        <strain evidence="5 6">DSM 43904</strain>
    </source>
</reference>
<name>A0A1C5I3G8_9ACTN</name>